<keyword evidence="5 9" id="KW-0812">Transmembrane</keyword>
<dbReference type="PANTHER" id="PTHR13121:SF0">
    <property type="entry name" value="PHOSPHATIDYLINOSITOL GLYCAN ANCHOR BIOSYNTHESIS CLASS U PROTEIN"/>
    <property type="match status" value="1"/>
</dbReference>
<dbReference type="GO" id="GO:0042765">
    <property type="term" value="C:GPI-anchor transamidase complex"/>
    <property type="evidence" value="ECO:0007669"/>
    <property type="project" value="EnsemblFungi"/>
</dbReference>
<comment type="similarity">
    <text evidence="3">Belongs to the PIGU family.</text>
</comment>
<dbReference type="STRING" id="1071382.H2APN3"/>
<feature type="transmembrane region" description="Helical" evidence="9">
    <location>
        <begin position="88"/>
        <end position="108"/>
    </location>
</feature>
<dbReference type="GO" id="GO:0016255">
    <property type="term" value="P:attachment of GPI anchor to protein"/>
    <property type="evidence" value="ECO:0007669"/>
    <property type="project" value="EnsemblFungi"/>
</dbReference>
<feature type="transmembrane region" description="Helical" evidence="9">
    <location>
        <begin position="158"/>
        <end position="187"/>
    </location>
</feature>
<keyword evidence="8 9" id="KW-0472">Membrane</keyword>
<dbReference type="AlphaFoldDB" id="H2APN3"/>
<feature type="transmembrane region" description="Helical" evidence="9">
    <location>
        <begin position="244"/>
        <end position="277"/>
    </location>
</feature>
<dbReference type="InterPro" id="IPR009600">
    <property type="entry name" value="PIG-U"/>
</dbReference>
<dbReference type="RefSeq" id="XP_003955468.1">
    <property type="nucleotide sequence ID" value="XM_003955419.1"/>
</dbReference>
<evidence type="ECO:0000256" key="3">
    <source>
        <dbReference type="ARBA" id="ARBA00010026"/>
    </source>
</evidence>
<dbReference type="Pfam" id="PF06728">
    <property type="entry name" value="PIG-U"/>
    <property type="match status" value="1"/>
</dbReference>
<evidence type="ECO:0000256" key="8">
    <source>
        <dbReference type="ARBA" id="ARBA00023136"/>
    </source>
</evidence>
<keyword evidence="4" id="KW-0337">GPI-anchor biosynthesis</keyword>
<reference evidence="11 12" key="1">
    <citation type="journal article" date="2011" name="Proc. Natl. Acad. Sci. U.S.A.">
        <title>Evolutionary erosion of yeast sex chromosomes by mating-type switching accidents.</title>
        <authorList>
            <person name="Gordon J.L."/>
            <person name="Armisen D."/>
            <person name="Proux-Wera E."/>
            <person name="Oheigeartaigh S.S."/>
            <person name="Byrne K.P."/>
            <person name="Wolfe K.H."/>
        </authorList>
    </citation>
    <scope>NUCLEOTIDE SEQUENCE [LARGE SCALE GENOMIC DNA]</scope>
    <source>
        <strain evidence="12">ATCC 22294 / BCRC 22015 / CBS 2517 / CECT 1963 / NBRC 1671 / NRRL Y-8276</strain>
    </source>
</reference>
<evidence type="ECO:0000256" key="6">
    <source>
        <dbReference type="ARBA" id="ARBA00022824"/>
    </source>
</evidence>
<dbReference type="GeneID" id="13882501"/>
<organism evidence="11 12">
    <name type="scientific">Kazachstania africana (strain ATCC 22294 / BCRC 22015 / CBS 2517 / CECT 1963 / NBRC 1671 / NRRL Y-8276)</name>
    <name type="common">Yeast</name>
    <name type="synonym">Kluyveromyces africanus</name>
    <dbReference type="NCBI Taxonomy" id="1071382"/>
    <lineage>
        <taxon>Eukaryota</taxon>
        <taxon>Fungi</taxon>
        <taxon>Dikarya</taxon>
        <taxon>Ascomycota</taxon>
        <taxon>Saccharomycotina</taxon>
        <taxon>Saccharomycetes</taxon>
        <taxon>Saccharomycetales</taxon>
        <taxon>Saccharomycetaceae</taxon>
        <taxon>Kazachstania</taxon>
    </lineage>
</organism>
<evidence type="ECO:0000256" key="9">
    <source>
        <dbReference type="SAM" id="Phobius"/>
    </source>
</evidence>
<feature type="transmembrane region" description="Helical" evidence="9">
    <location>
        <begin position="327"/>
        <end position="350"/>
    </location>
</feature>
<keyword evidence="7 9" id="KW-1133">Transmembrane helix</keyword>
<dbReference type="KEGG" id="kaf:KAFR_0B00330"/>
<sequence>MSLILHLTSLIALTVVSRLLPMYWFPSLTTAIDHSVEFSTPITSYRSLKEGLFLLNSLQWKNVYNGGVVHHPILLLKLVNLFQCDTTLYFIVECLITIQFYFLTRILLEKVPKLKEQLPVWVPSLMYCINPISILSFISKSTIIFSNATLLSTLLLALHHNIIGCSIMLSLASYLSLYPTLLIIPILTFFKASKNKVKFVLITLINLQVLMIISFKLNGNNWNFINGTYTINLNFEKNYPNLGLWWYFFIEMFMEFVPFYKSVFNLFLASFIVPITLRFTSTSFDHFKTYAFILCLGWMNLTKPYPVMGDTGFWITCVLYFLPLSNYGNYFIISILLLIHSIILSPIFYYLWIELGSGNSNFFYAISLVYNLALGSIITDLVWGMLRFEYDDGVPNYDLKLTQI</sequence>
<dbReference type="InParanoid" id="H2APN3"/>
<dbReference type="OrthoDB" id="549017at2759"/>
<feature type="transmembrane region" description="Helical" evidence="9">
    <location>
        <begin position="199"/>
        <end position="217"/>
    </location>
</feature>
<evidence type="ECO:0000256" key="7">
    <source>
        <dbReference type="ARBA" id="ARBA00022989"/>
    </source>
</evidence>
<evidence type="ECO:0000256" key="5">
    <source>
        <dbReference type="ARBA" id="ARBA00022692"/>
    </source>
</evidence>
<dbReference type="eggNOG" id="KOG2552">
    <property type="taxonomic scope" value="Eukaryota"/>
</dbReference>
<feature type="signal peptide" evidence="10">
    <location>
        <begin position="1"/>
        <end position="31"/>
    </location>
</feature>
<proteinExistence type="inferred from homology"/>
<evidence type="ECO:0000256" key="10">
    <source>
        <dbReference type="SAM" id="SignalP"/>
    </source>
</evidence>
<feature type="transmembrane region" description="Helical" evidence="9">
    <location>
        <begin position="362"/>
        <end position="386"/>
    </location>
</feature>
<keyword evidence="6" id="KW-0256">Endoplasmic reticulum</keyword>
<evidence type="ECO:0000256" key="1">
    <source>
        <dbReference type="ARBA" id="ARBA00004477"/>
    </source>
</evidence>
<dbReference type="PANTHER" id="PTHR13121">
    <property type="entry name" value="GPI TRANSAMIDASE COMPONENT PIG-U"/>
    <property type="match status" value="1"/>
</dbReference>
<dbReference type="UniPathway" id="UPA00196"/>
<accession>H2APN3</accession>
<evidence type="ECO:0000256" key="4">
    <source>
        <dbReference type="ARBA" id="ARBA00022502"/>
    </source>
</evidence>
<evidence type="ECO:0000313" key="11">
    <source>
        <dbReference type="EMBL" id="CCF56333.1"/>
    </source>
</evidence>
<keyword evidence="10" id="KW-0732">Signal</keyword>
<keyword evidence="12" id="KW-1185">Reference proteome</keyword>
<comment type="subcellular location">
    <subcellularLocation>
        <location evidence="1">Endoplasmic reticulum membrane</location>
        <topology evidence="1">Multi-pass membrane protein</topology>
    </subcellularLocation>
</comment>
<dbReference type="HOGENOM" id="CLU_030193_0_1_1"/>
<evidence type="ECO:0008006" key="13">
    <source>
        <dbReference type="Google" id="ProtNLM"/>
    </source>
</evidence>
<dbReference type="Proteomes" id="UP000005220">
    <property type="component" value="Chromosome 2"/>
</dbReference>
<protein>
    <recommendedName>
        <fullName evidence="13">GPI transamidase component GAB1</fullName>
    </recommendedName>
</protein>
<evidence type="ECO:0000256" key="2">
    <source>
        <dbReference type="ARBA" id="ARBA00004687"/>
    </source>
</evidence>
<name>H2APN3_KAZAF</name>
<evidence type="ECO:0000313" key="12">
    <source>
        <dbReference type="Proteomes" id="UP000005220"/>
    </source>
</evidence>
<dbReference type="FunCoup" id="H2APN3">
    <property type="interactions" value="709"/>
</dbReference>
<feature type="chain" id="PRO_5003559596" description="GPI transamidase component GAB1" evidence="10">
    <location>
        <begin position="32"/>
        <end position="404"/>
    </location>
</feature>
<dbReference type="GO" id="GO:0006506">
    <property type="term" value="P:GPI anchor biosynthetic process"/>
    <property type="evidence" value="ECO:0007669"/>
    <property type="project" value="UniProtKB-UniPathway"/>
</dbReference>
<gene>
    <name evidence="11" type="primary">KAFR0B00330</name>
    <name evidence="11" type="ORF">KAFR_0B00330</name>
</gene>
<dbReference type="EMBL" id="HE650822">
    <property type="protein sequence ID" value="CCF56333.1"/>
    <property type="molecule type" value="Genomic_DNA"/>
</dbReference>
<comment type="pathway">
    <text evidence="2">Glycolipid biosynthesis; glycosylphosphatidylinositol-anchor biosynthesis.</text>
</comment>